<dbReference type="PATRIC" id="fig|33888.3.peg.1021"/>
<dbReference type="AlphaFoldDB" id="A0A161J2V6"/>
<organism evidence="2 3">
    <name type="scientific">Rathayibacter tritici</name>
    <dbReference type="NCBI Taxonomy" id="33888"/>
    <lineage>
        <taxon>Bacteria</taxon>
        <taxon>Bacillati</taxon>
        <taxon>Actinomycetota</taxon>
        <taxon>Actinomycetes</taxon>
        <taxon>Micrococcales</taxon>
        <taxon>Microbacteriaceae</taxon>
        <taxon>Rathayibacter</taxon>
    </lineage>
</organism>
<dbReference type="Gene3D" id="3.20.20.30">
    <property type="entry name" value="Luciferase-like domain"/>
    <property type="match status" value="1"/>
</dbReference>
<name>A0A161J2V6_9MICO</name>
<dbReference type="GO" id="GO:0016705">
    <property type="term" value="F:oxidoreductase activity, acting on paired donors, with incorporation or reduction of molecular oxygen"/>
    <property type="evidence" value="ECO:0007669"/>
    <property type="project" value="InterPro"/>
</dbReference>
<reference evidence="2 3" key="1">
    <citation type="submission" date="2016-05" db="EMBL/GenBank/DDBJ databases">
        <title>Complete genome sequence of Rathayibacter tritici NCPPB 1953.</title>
        <authorList>
            <person name="Park J."/>
            <person name="Lee H.-H."/>
            <person name="Lee S.-W."/>
            <person name="Seo Y.-S."/>
        </authorList>
    </citation>
    <scope>NUCLEOTIDE SEQUENCE [LARGE SCALE GENOMIC DNA]</scope>
    <source>
        <strain evidence="2 3">NCPPB 1953</strain>
    </source>
</reference>
<dbReference type="STRING" id="33888.A6122_0922"/>
<evidence type="ECO:0000313" key="3">
    <source>
        <dbReference type="Proteomes" id="UP000077071"/>
    </source>
</evidence>
<evidence type="ECO:0000313" key="2">
    <source>
        <dbReference type="EMBL" id="AND16075.1"/>
    </source>
</evidence>
<dbReference type="InterPro" id="IPR036661">
    <property type="entry name" value="Luciferase-like_sf"/>
</dbReference>
<dbReference type="EMBL" id="CP015515">
    <property type="protein sequence ID" value="AND16075.1"/>
    <property type="molecule type" value="Genomic_DNA"/>
</dbReference>
<dbReference type="KEGG" id="rtn:A6122_0922"/>
<dbReference type="Pfam" id="PF00296">
    <property type="entry name" value="Bac_luciferase"/>
    <property type="match status" value="1"/>
</dbReference>
<protein>
    <recommendedName>
        <fullName evidence="1">Luciferase-like domain-containing protein</fullName>
    </recommendedName>
</protein>
<dbReference type="SUPFAM" id="SSF51679">
    <property type="entry name" value="Bacterial luciferase-like"/>
    <property type="match status" value="1"/>
</dbReference>
<dbReference type="RefSeq" id="WP_068252196.1">
    <property type="nucleotide sequence ID" value="NZ_CP015515.1"/>
</dbReference>
<evidence type="ECO:0000259" key="1">
    <source>
        <dbReference type="Pfam" id="PF00296"/>
    </source>
</evidence>
<accession>A0A161J2V6</accession>
<dbReference type="Proteomes" id="UP000077071">
    <property type="component" value="Chromosome"/>
</dbReference>
<sequence length="321" mass="34198">MSEISLLCPHQPSGPGIVRRYARAVREGRYARLWTGQSFQIESHMALAGLGGTEDAVPVGIGTALAPLRTPYDAALQARSLAAVLGRPVAVAYGASDPDFVMATRGAPLERPASYTAAYAGMVRDLLAGRSVTSVEPGLEAREARLPAFETGPVEVGTGVLRPGMASRSRDLVDFVVTWMTPRTYVRDVLLPRLTRADGSRARVVTNVHVALTGPGRSPNLLAQAGCSNHLARFHYSDMLRRAGIDAHPSDIASGARELVRRNVFVVGDAQEVAEQIRDIGGHGIDEVVVNPTAVATVHGDEAALDDLQQISEALRPKVMS</sequence>
<feature type="domain" description="Luciferase-like" evidence="1">
    <location>
        <begin position="15"/>
        <end position="286"/>
    </location>
</feature>
<dbReference type="OrthoDB" id="3621573at2"/>
<dbReference type="InterPro" id="IPR011251">
    <property type="entry name" value="Luciferase-like_dom"/>
</dbReference>
<gene>
    <name evidence="2" type="ORF">A6122_0922</name>
</gene>
<keyword evidence="3" id="KW-1185">Reference proteome</keyword>
<proteinExistence type="predicted"/>